<evidence type="ECO:0000313" key="3">
    <source>
        <dbReference type="Proteomes" id="UP000594263"/>
    </source>
</evidence>
<evidence type="ECO:0000256" key="1">
    <source>
        <dbReference type="SAM" id="MobiDB-lite"/>
    </source>
</evidence>
<dbReference type="EnsemblPlants" id="Kaladp0076s0110.1.v1.1">
    <property type="protein sequence ID" value="Kaladp0076s0110.1.v1.1"/>
    <property type="gene ID" value="Kaladp0076s0110.v1.1"/>
</dbReference>
<organism evidence="2 3">
    <name type="scientific">Kalanchoe fedtschenkoi</name>
    <name type="common">Lavender scallops</name>
    <name type="synonym">South American air plant</name>
    <dbReference type="NCBI Taxonomy" id="63787"/>
    <lineage>
        <taxon>Eukaryota</taxon>
        <taxon>Viridiplantae</taxon>
        <taxon>Streptophyta</taxon>
        <taxon>Embryophyta</taxon>
        <taxon>Tracheophyta</taxon>
        <taxon>Spermatophyta</taxon>
        <taxon>Magnoliopsida</taxon>
        <taxon>eudicotyledons</taxon>
        <taxon>Gunneridae</taxon>
        <taxon>Pentapetalae</taxon>
        <taxon>Saxifragales</taxon>
        <taxon>Crassulaceae</taxon>
        <taxon>Kalanchoe</taxon>
    </lineage>
</organism>
<sequence length="77" mass="8331">MPGSGWGEHIIDFVTYTTLSSKLQIRSETVPSPGELSETVAVNSEQFDTAANSEPSETAANSEPSETATNSERLKWQ</sequence>
<protein>
    <submittedName>
        <fullName evidence="2">Uncharacterized protein</fullName>
    </submittedName>
</protein>
<dbReference type="Gramene" id="Kaladp0076s0110.1.v1.1">
    <property type="protein sequence ID" value="Kaladp0076s0110.1.v1.1"/>
    <property type="gene ID" value="Kaladp0076s0110.v1.1"/>
</dbReference>
<dbReference type="Proteomes" id="UP000594263">
    <property type="component" value="Unplaced"/>
</dbReference>
<name>A0A7N0UPI6_KALFE</name>
<feature type="compositionally biased region" description="Polar residues" evidence="1">
    <location>
        <begin position="47"/>
        <end position="71"/>
    </location>
</feature>
<evidence type="ECO:0000313" key="2">
    <source>
        <dbReference type="EnsemblPlants" id="Kaladp0076s0110.1.v1.1"/>
    </source>
</evidence>
<reference evidence="2" key="1">
    <citation type="submission" date="2021-01" db="UniProtKB">
        <authorList>
            <consortium name="EnsemblPlants"/>
        </authorList>
    </citation>
    <scope>IDENTIFICATION</scope>
</reference>
<accession>A0A7N0UPI6</accession>
<dbReference type="AlphaFoldDB" id="A0A7N0UPI6"/>
<feature type="region of interest" description="Disordered" evidence="1">
    <location>
        <begin position="47"/>
        <end position="77"/>
    </location>
</feature>
<keyword evidence="3" id="KW-1185">Reference proteome</keyword>
<proteinExistence type="predicted"/>